<keyword evidence="3" id="KW-1185">Reference proteome</keyword>
<evidence type="ECO:0000313" key="2">
    <source>
        <dbReference type="EMBL" id="MEI2684000.1"/>
    </source>
</evidence>
<dbReference type="EMBL" id="JBANEI010000019">
    <property type="protein sequence ID" value="MEI2684000.1"/>
    <property type="molecule type" value="Genomic_DNA"/>
</dbReference>
<evidence type="ECO:0000259" key="1">
    <source>
        <dbReference type="Pfam" id="PF08845"/>
    </source>
</evidence>
<dbReference type="Pfam" id="PF08845">
    <property type="entry name" value="SymE_toxin"/>
    <property type="match status" value="1"/>
</dbReference>
<proteinExistence type="predicted"/>
<evidence type="ECO:0000313" key="3">
    <source>
        <dbReference type="Proteomes" id="UP001306592"/>
    </source>
</evidence>
<protein>
    <submittedName>
        <fullName evidence="2">SymE family type I addiction module toxin</fullName>
    </submittedName>
</protein>
<reference evidence="2 3" key="1">
    <citation type="submission" date="2024-02" db="EMBL/GenBank/DDBJ databases">
        <title>First report Erwinia aphidicola in onion in Chile.</title>
        <authorList>
            <person name="Valenzuela M."/>
            <person name="Pena M."/>
            <person name="Dutta B."/>
        </authorList>
    </citation>
    <scope>NUCLEOTIDE SEQUENCE [LARGE SCALE GENOMIC DNA]</scope>
    <source>
        <strain evidence="2 3">QCJ3A</strain>
    </source>
</reference>
<name>A0ABU8DKG2_ERWAP</name>
<dbReference type="InterPro" id="IPR014944">
    <property type="entry name" value="Toxin_SymE-like"/>
</dbReference>
<gene>
    <name evidence="2" type="ORF">V8N49_20375</name>
</gene>
<feature type="domain" description="Toxin SymE-like" evidence="1">
    <location>
        <begin position="22"/>
        <end position="71"/>
    </location>
</feature>
<dbReference type="Proteomes" id="UP001306592">
    <property type="component" value="Unassembled WGS sequence"/>
</dbReference>
<dbReference type="RefSeq" id="WP_099754706.1">
    <property type="nucleotide sequence ID" value="NZ_JBANEI010000019.1"/>
</dbReference>
<sequence>MDEQDCNAEIIEPEAAAPELHHCRVGYVRNPPKYWDVPLLRISGQWLADAGFPRGTPVEMRVVNGCIMITVREQYESRLQKGIRIVRRLPESKQRRVEKYVARLAGRKIKE</sequence>
<comment type="caution">
    <text evidence="2">The sequence shown here is derived from an EMBL/GenBank/DDBJ whole genome shotgun (WGS) entry which is preliminary data.</text>
</comment>
<organism evidence="2 3">
    <name type="scientific">Erwinia aphidicola</name>
    <dbReference type="NCBI Taxonomy" id="68334"/>
    <lineage>
        <taxon>Bacteria</taxon>
        <taxon>Pseudomonadati</taxon>
        <taxon>Pseudomonadota</taxon>
        <taxon>Gammaproteobacteria</taxon>
        <taxon>Enterobacterales</taxon>
        <taxon>Erwiniaceae</taxon>
        <taxon>Erwinia</taxon>
    </lineage>
</organism>
<accession>A0ABU8DKG2</accession>